<sequence length="129" mass="14783">MGPSMRQYVTLWARTCLQCQNAKVSRHTRSDIGKFEPPSSRFKHLHINLLGLLSPSEGFRYCLTCADRFSKYPEAFPQVEISEEAMTKVYISLISRFFPCQGTNCVPDQGTLFETSLFEDLSKFLDTDK</sequence>
<protein>
    <submittedName>
        <fullName evidence="1">Retrovirus-related Pol polyprotein from transposon 412</fullName>
    </submittedName>
</protein>
<dbReference type="Proteomes" id="UP000887013">
    <property type="component" value="Unassembled WGS sequence"/>
</dbReference>
<dbReference type="InterPro" id="IPR012337">
    <property type="entry name" value="RNaseH-like_sf"/>
</dbReference>
<organism evidence="1 2">
    <name type="scientific">Nephila pilipes</name>
    <name type="common">Giant wood spider</name>
    <name type="synonym">Nephila maculata</name>
    <dbReference type="NCBI Taxonomy" id="299642"/>
    <lineage>
        <taxon>Eukaryota</taxon>
        <taxon>Metazoa</taxon>
        <taxon>Ecdysozoa</taxon>
        <taxon>Arthropoda</taxon>
        <taxon>Chelicerata</taxon>
        <taxon>Arachnida</taxon>
        <taxon>Araneae</taxon>
        <taxon>Araneomorphae</taxon>
        <taxon>Entelegynae</taxon>
        <taxon>Araneoidea</taxon>
        <taxon>Nephilidae</taxon>
        <taxon>Nephila</taxon>
    </lineage>
</organism>
<accession>A0A8X6N6Y3</accession>
<dbReference type="AlphaFoldDB" id="A0A8X6N6Y3"/>
<reference evidence="1" key="1">
    <citation type="submission" date="2020-08" db="EMBL/GenBank/DDBJ databases">
        <title>Multicomponent nature underlies the extraordinary mechanical properties of spider dragline silk.</title>
        <authorList>
            <person name="Kono N."/>
            <person name="Nakamura H."/>
            <person name="Mori M."/>
            <person name="Yoshida Y."/>
            <person name="Ohtoshi R."/>
            <person name="Malay A.D."/>
            <person name="Moran D.A.P."/>
            <person name="Tomita M."/>
            <person name="Numata K."/>
            <person name="Arakawa K."/>
        </authorList>
    </citation>
    <scope>NUCLEOTIDE SEQUENCE</scope>
</reference>
<gene>
    <name evidence="1" type="primary">POL_822</name>
    <name evidence="1" type="ORF">NPIL_447621</name>
</gene>
<evidence type="ECO:0000313" key="2">
    <source>
        <dbReference type="Proteomes" id="UP000887013"/>
    </source>
</evidence>
<dbReference type="OrthoDB" id="413122at2759"/>
<dbReference type="Gene3D" id="3.30.420.10">
    <property type="entry name" value="Ribonuclease H-like superfamily/Ribonuclease H"/>
    <property type="match status" value="1"/>
</dbReference>
<comment type="caution">
    <text evidence="1">The sequence shown here is derived from an EMBL/GenBank/DDBJ whole genome shotgun (WGS) entry which is preliminary data.</text>
</comment>
<keyword evidence="2" id="KW-1185">Reference proteome</keyword>
<dbReference type="GO" id="GO:0003676">
    <property type="term" value="F:nucleic acid binding"/>
    <property type="evidence" value="ECO:0007669"/>
    <property type="project" value="InterPro"/>
</dbReference>
<name>A0A8X6N6Y3_NEPPI</name>
<proteinExistence type="predicted"/>
<dbReference type="InterPro" id="IPR036397">
    <property type="entry name" value="RNaseH_sf"/>
</dbReference>
<dbReference type="SUPFAM" id="SSF53098">
    <property type="entry name" value="Ribonuclease H-like"/>
    <property type="match status" value="1"/>
</dbReference>
<evidence type="ECO:0000313" key="1">
    <source>
        <dbReference type="EMBL" id="GFS96850.1"/>
    </source>
</evidence>
<dbReference type="EMBL" id="BMAW01054545">
    <property type="protein sequence ID" value="GFS96850.1"/>
    <property type="molecule type" value="Genomic_DNA"/>
</dbReference>